<name>A0A7J7FTE1_CAMSI</name>
<organism evidence="1 2">
    <name type="scientific">Camellia sinensis</name>
    <name type="common">Tea plant</name>
    <name type="synonym">Thea sinensis</name>
    <dbReference type="NCBI Taxonomy" id="4442"/>
    <lineage>
        <taxon>Eukaryota</taxon>
        <taxon>Viridiplantae</taxon>
        <taxon>Streptophyta</taxon>
        <taxon>Embryophyta</taxon>
        <taxon>Tracheophyta</taxon>
        <taxon>Spermatophyta</taxon>
        <taxon>Magnoliopsida</taxon>
        <taxon>eudicotyledons</taxon>
        <taxon>Gunneridae</taxon>
        <taxon>Pentapetalae</taxon>
        <taxon>asterids</taxon>
        <taxon>Ericales</taxon>
        <taxon>Theaceae</taxon>
        <taxon>Camellia</taxon>
    </lineage>
</organism>
<dbReference type="EMBL" id="JACBKZ010000014">
    <property type="protein sequence ID" value="KAF5931559.1"/>
    <property type="molecule type" value="Genomic_DNA"/>
</dbReference>
<accession>A0A7J7FTE1</accession>
<gene>
    <name evidence="1" type="ORF">HYC85_027730</name>
</gene>
<evidence type="ECO:0000313" key="2">
    <source>
        <dbReference type="Proteomes" id="UP000593564"/>
    </source>
</evidence>
<reference evidence="2" key="1">
    <citation type="journal article" date="2020" name="Nat. Commun.">
        <title>Genome assembly of wild tea tree DASZ reveals pedigree and selection history of tea varieties.</title>
        <authorList>
            <person name="Zhang W."/>
            <person name="Zhang Y."/>
            <person name="Qiu H."/>
            <person name="Guo Y."/>
            <person name="Wan H."/>
            <person name="Zhang X."/>
            <person name="Scossa F."/>
            <person name="Alseekh S."/>
            <person name="Zhang Q."/>
            <person name="Wang P."/>
            <person name="Xu L."/>
            <person name="Schmidt M.H."/>
            <person name="Jia X."/>
            <person name="Li D."/>
            <person name="Zhu A."/>
            <person name="Guo F."/>
            <person name="Chen W."/>
            <person name="Ni D."/>
            <person name="Usadel B."/>
            <person name="Fernie A.R."/>
            <person name="Wen W."/>
        </authorList>
    </citation>
    <scope>NUCLEOTIDE SEQUENCE [LARGE SCALE GENOMIC DNA]</scope>
    <source>
        <strain evidence="2">cv. G240</strain>
    </source>
</reference>
<evidence type="ECO:0000313" key="1">
    <source>
        <dbReference type="EMBL" id="KAF5931559.1"/>
    </source>
</evidence>
<reference evidence="1 2" key="2">
    <citation type="submission" date="2020-07" db="EMBL/GenBank/DDBJ databases">
        <title>Genome assembly of wild tea tree DASZ reveals pedigree and selection history of tea varieties.</title>
        <authorList>
            <person name="Zhang W."/>
        </authorList>
    </citation>
    <scope>NUCLEOTIDE SEQUENCE [LARGE SCALE GENOMIC DNA]</scope>
    <source>
        <strain evidence="2">cv. G240</strain>
        <tissue evidence="1">Leaf</tissue>
    </source>
</reference>
<proteinExistence type="predicted"/>
<keyword evidence="2" id="KW-1185">Reference proteome</keyword>
<dbReference type="Proteomes" id="UP000593564">
    <property type="component" value="Unassembled WGS sequence"/>
</dbReference>
<comment type="caution">
    <text evidence="1">The sequence shown here is derived from an EMBL/GenBank/DDBJ whole genome shotgun (WGS) entry which is preliminary data.</text>
</comment>
<dbReference type="AlphaFoldDB" id="A0A7J7FTE1"/>
<sequence length="63" mass="7110">MLGALEDHLPIPIRSVSSSMSKLFCHSHLQTMISTTKHVKRLLDMNTKRVTSTTKGENFAINR</sequence>
<protein>
    <submittedName>
        <fullName evidence="1">Uncharacterized protein</fullName>
    </submittedName>
</protein>